<dbReference type="Proteomes" id="UP001595699">
    <property type="component" value="Unassembled WGS sequence"/>
</dbReference>
<comment type="caution">
    <text evidence="1">The sequence shown here is derived from an EMBL/GenBank/DDBJ whole genome shotgun (WGS) entry which is preliminary data.</text>
</comment>
<dbReference type="PIRSF" id="PIRSF033563">
    <property type="entry name" value="UCP033563"/>
    <property type="match status" value="1"/>
</dbReference>
<dbReference type="PANTHER" id="PTHR36454:SF1">
    <property type="entry name" value="DUF1015 DOMAIN-CONTAINING PROTEIN"/>
    <property type="match status" value="1"/>
</dbReference>
<dbReference type="RefSeq" id="WP_205119175.1">
    <property type="nucleotide sequence ID" value="NZ_JAFBCM010000001.1"/>
</dbReference>
<gene>
    <name evidence="1" type="ORF">ACFOUW_30030</name>
</gene>
<dbReference type="Pfam" id="PF06245">
    <property type="entry name" value="DUF1015"/>
    <property type="match status" value="1"/>
</dbReference>
<name>A0ABV7YK14_9ACTN</name>
<proteinExistence type="predicted"/>
<dbReference type="InterPro" id="IPR008323">
    <property type="entry name" value="UCP033563"/>
</dbReference>
<reference evidence="2" key="1">
    <citation type="journal article" date="2019" name="Int. J. Syst. Evol. Microbiol.">
        <title>The Global Catalogue of Microorganisms (GCM) 10K type strain sequencing project: providing services to taxonomists for standard genome sequencing and annotation.</title>
        <authorList>
            <consortium name="The Broad Institute Genomics Platform"/>
            <consortium name="The Broad Institute Genome Sequencing Center for Infectious Disease"/>
            <person name="Wu L."/>
            <person name="Ma J."/>
        </authorList>
    </citation>
    <scope>NUCLEOTIDE SEQUENCE [LARGE SCALE GENOMIC DNA]</scope>
    <source>
        <strain evidence="2">CGMCC 4.7241</strain>
    </source>
</reference>
<protein>
    <submittedName>
        <fullName evidence="1">DUF1015 family protein</fullName>
    </submittedName>
</protein>
<keyword evidence="2" id="KW-1185">Reference proteome</keyword>
<dbReference type="EMBL" id="JBHRZH010000036">
    <property type="protein sequence ID" value="MFC3765109.1"/>
    <property type="molecule type" value="Genomic_DNA"/>
</dbReference>
<evidence type="ECO:0000313" key="2">
    <source>
        <dbReference type="Proteomes" id="UP001595699"/>
    </source>
</evidence>
<dbReference type="PANTHER" id="PTHR36454">
    <property type="entry name" value="LMO2823 PROTEIN"/>
    <property type="match status" value="1"/>
</dbReference>
<sequence length="427" mass="45480">MTSSATDAAARADSGPRGLALHPFRGLRFAADRVGDLAAVTSPPYDMLDAETVAALRATAQHNVVRLILPRDTNPGAGLDQTGRYRQAGTTFRGWRRDGVLVTDSRPGLYVYEQAGAVRQRGLIGALGLREPEERIVLPHEDVQPGPVADRLALMQACEANLEPILLVYDGGGAASEVVELTAADEPLFTVRTDDGIEHRLWPVTSPSSLAAIAADLLPRQALIADGHHRYATYRKLRDEHRKAGAGMGPWDSGLALLVDQTAYPLRVSAIHRTVAGLPLDKAVSALSVDFAAVDFGSDTSAARSALAASCGREPGFLCTDGSSWVLLRGGAYVGPEPELDIEVLRLTLERRLGLDDAQVGYAHDEPSALRAAHRGGGVAILVNPVDVATVQRVAQSGGRMPRKSTSFGPKPRTGFVMRAFHEDADS</sequence>
<organism evidence="1 2">
    <name type="scientific">Tenggerimyces flavus</name>
    <dbReference type="NCBI Taxonomy" id="1708749"/>
    <lineage>
        <taxon>Bacteria</taxon>
        <taxon>Bacillati</taxon>
        <taxon>Actinomycetota</taxon>
        <taxon>Actinomycetes</taxon>
        <taxon>Propionibacteriales</taxon>
        <taxon>Nocardioidaceae</taxon>
        <taxon>Tenggerimyces</taxon>
    </lineage>
</organism>
<accession>A0ABV7YK14</accession>
<evidence type="ECO:0000313" key="1">
    <source>
        <dbReference type="EMBL" id="MFC3765109.1"/>
    </source>
</evidence>